<feature type="transmembrane region" description="Helical" evidence="1">
    <location>
        <begin position="624"/>
        <end position="645"/>
    </location>
</feature>
<dbReference type="Gene3D" id="1.20.1070.10">
    <property type="entry name" value="Rhodopsin 7-helix transmembrane proteins"/>
    <property type="match status" value="1"/>
</dbReference>
<keyword evidence="1" id="KW-0472">Membrane</keyword>
<keyword evidence="1" id="KW-1133">Transmembrane helix</keyword>
<dbReference type="OrthoDB" id="10051649at2759"/>
<feature type="transmembrane region" description="Helical" evidence="1">
    <location>
        <begin position="596"/>
        <end position="618"/>
    </location>
</feature>
<comment type="caution">
    <text evidence="2">The sequence shown here is derived from an EMBL/GenBank/DDBJ whole genome shotgun (WGS) entry which is preliminary data.</text>
</comment>
<evidence type="ECO:0000313" key="3">
    <source>
        <dbReference type="Proteomes" id="UP001152320"/>
    </source>
</evidence>
<dbReference type="AlphaFoldDB" id="A0A9Q1BP79"/>
<sequence>MSNSLKSVLTSVGLRLFRDCCYNHQDYATSCPLNNGGEKVFLDTLRGYESYFQCTFDAISKTRYWMISSCPESWNGPNGCNDVDDAYNHTVGRLDRGLSSIPVESLDGITFRNIHCALCHGKNTSELTPWSFDADECIDADILDANSTSTIREKVEYLVKNCSKVSFLPPGYHPNHSLSVIPCHKVKDDVIDTCESTTIAGSIIENCSIIVDPINVNGKQFKNTFCVNCYNANQNSSEVVIVNSCIAHSPPYIPPCLYDFETGVKICPTPPPPPPLVPISITFNFGGQNEGASVSKAGNNIETISVVCNMGQVFDPLKSKCVQLTCPDGYYLTESLCSEIPTVDLNTTSLCEIFALNMTFGPLKNVGLACPLHAESFLSCLPQDILLAIETSTLNKNVPCDTLARDSHMPFQALTTSVDTITKLLSTFDVKTSTTIQSKVCSTLGFVEIIAYCTSFHSNGTFDCHSEWLNNSHWYIEDKSLGEIVIKYSSENISISETKIRHHFGYSNDQESLVTRNISILRCNFTHDVKSSCPLVKMNSSLFKFDKNDSDILVYSLNESIRLTPGMYKFLQNGSIQIRKSSHLRKSTQHNYHREALIYIKIFVILGLTWVIGFVATITNVQVLWYLFTILTSLQGVFIFLAFTVKSQIWKMWGKRTGFIAFSSTSTEQTRGYHSEHEKHSRKEIAVTTL</sequence>
<evidence type="ECO:0000256" key="1">
    <source>
        <dbReference type="SAM" id="Phobius"/>
    </source>
</evidence>
<dbReference type="PANTHER" id="PTHR45902:SF1">
    <property type="entry name" value="LATROPHILIN RECEPTOR-LIKE PROTEIN A"/>
    <property type="match status" value="1"/>
</dbReference>
<name>A0A9Q1BP79_HOLLE</name>
<evidence type="ECO:0000313" key="2">
    <source>
        <dbReference type="EMBL" id="KAJ8030064.1"/>
    </source>
</evidence>
<reference evidence="2" key="1">
    <citation type="submission" date="2021-10" db="EMBL/GenBank/DDBJ databases">
        <title>Tropical sea cucumber genome reveals ecological adaptation and Cuvierian tubules defense mechanism.</title>
        <authorList>
            <person name="Chen T."/>
        </authorList>
    </citation>
    <scope>NUCLEOTIDE SEQUENCE</scope>
    <source>
        <strain evidence="2">Nanhai2018</strain>
        <tissue evidence="2">Muscle</tissue>
    </source>
</reference>
<dbReference type="InterPro" id="IPR053231">
    <property type="entry name" value="GPCR_LN-TM7"/>
</dbReference>
<dbReference type="EMBL" id="JAIZAY010000014">
    <property type="protein sequence ID" value="KAJ8030064.1"/>
    <property type="molecule type" value="Genomic_DNA"/>
</dbReference>
<proteinExistence type="predicted"/>
<keyword evidence="1" id="KW-0812">Transmembrane</keyword>
<gene>
    <name evidence="2" type="ORF">HOLleu_29639</name>
</gene>
<accession>A0A9Q1BP79</accession>
<keyword evidence="3" id="KW-1185">Reference proteome</keyword>
<dbReference type="Proteomes" id="UP001152320">
    <property type="component" value="Chromosome 14"/>
</dbReference>
<organism evidence="2 3">
    <name type="scientific">Holothuria leucospilota</name>
    <name type="common">Black long sea cucumber</name>
    <name type="synonym">Mertensiothuria leucospilota</name>
    <dbReference type="NCBI Taxonomy" id="206669"/>
    <lineage>
        <taxon>Eukaryota</taxon>
        <taxon>Metazoa</taxon>
        <taxon>Echinodermata</taxon>
        <taxon>Eleutherozoa</taxon>
        <taxon>Echinozoa</taxon>
        <taxon>Holothuroidea</taxon>
        <taxon>Aspidochirotacea</taxon>
        <taxon>Aspidochirotida</taxon>
        <taxon>Holothuriidae</taxon>
        <taxon>Holothuria</taxon>
    </lineage>
</organism>
<protein>
    <submittedName>
        <fullName evidence="2">Uncharacterized protein</fullName>
    </submittedName>
</protein>
<dbReference type="PANTHER" id="PTHR45902">
    <property type="entry name" value="LATROPHILIN RECEPTOR-LIKE PROTEIN A"/>
    <property type="match status" value="1"/>
</dbReference>